<name>A0A0R1IXJ7_9LACO</name>
<dbReference type="EMBL" id="AZDG01000030">
    <property type="protein sequence ID" value="KRK63551.1"/>
    <property type="molecule type" value="Genomic_DNA"/>
</dbReference>
<protein>
    <recommendedName>
        <fullName evidence="1">UPF0342 protein FC72_GL001458</fullName>
    </recommendedName>
</protein>
<dbReference type="Proteomes" id="UP000050929">
    <property type="component" value="Unassembled WGS sequence"/>
</dbReference>
<dbReference type="AlphaFoldDB" id="A0A0R1IXJ7"/>
<evidence type="ECO:0000313" key="4">
    <source>
        <dbReference type="Proteomes" id="UP000050929"/>
    </source>
</evidence>
<dbReference type="STRING" id="1423811.FC72_GL001458"/>
<evidence type="ECO:0000256" key="2">
    <source>
        <dbReference type="SAM" id="Coils"/>
    </source>
</evidence>
<dbReference type="InterPro" id="IPR023378">
    <property type="entry name" value="YheA/YmcA-like_dom_sf"/>
</dbReference>
<dbReference type="RefSeq" id="WP_057767413.1">
    <property type="nucleotide sequence ID" value="NZ_AZDG01000030.1"/>
</dbReference>
<comment type="caution">
    <text evidence="3">The sequence shown here is derived from an EMBL/GenBank/DDBJ whole genome shotgun (WGS) entry which is preliminary data.</text>
</comment>
<comment type="similarity">
    <text evidence="1">Belongs to the UPF0342 family.</text>
</comment>
<accession>A0A0R1IXJ7</accession>
<dbReference type="PATRIC" id="fig|1423811.3.peg.1482"/>
<keyword evidence="4" id="KW-1185">Reference proteome</keyword>
<evidence type="ECO:0000256" key="1">
    <source>
        <dbReference type="HAMAP-Rule" id="MF_01526"/>
    </source>
</evidence>
<dbReference type="Pfam" id="PF06133">
    <property type="entry name" value="Com_YlbF"/>
    <property type="match status" value="1"/>
</dbReference>
<organism evidence="3 4">
    <name type="scientific">Companilactobacillus tucceti DSM 20183</name>
    <dbReference type="NCBI Taxonomy" id="1423811"/>
    <lineage>
        <taxon>Bacteria</taxon>
        <taxon>Bacillati</taxon>
        <taxon>Bacillota</taxon>
        <taxon>Bacilli</taxon>
        <taxon>Lactobacillales</taxon>
        <taxon>Lactobacillaceae</taxon>
        <taxon>Companilactobacillus</taxon>
    </lineage>
</organism>
<dbReference type="Gene3D" id="1.20.1500.10">
    <property type="entry name" value="YheA/YmcA-like"/>
    <property type="match status" value="1"/>
</dbReference>
<reference evidence="3 4" key="1">
    <citation type="journal article" date="2015" name="Genome Announc.">
        <title>Expanding the biotechnology potential of lactobacilli through comparative genomics of 213 strains and associated genera.</title>
        <authorList>
            <person name="Sun Z."/>
            <person name="Harris H.M."/>
            <person name="McCann A."/>
            <person name="Guo C."/>
            <person name="Argimon S."/>
            <person name="Zhang W."/>
            <person name="Yang X."/>
            <person name="Jeffery I.B."/>
            <person name="Cooney J.C."/>
            <person name="Kagawa T.F."/>
            <person name="Liu W."/>
            <person name="Song Y."/>
            <person name="Salvetti E."/>
            <person name="Wrobel A."/>
            <person name="Rasinkangas P."/>
            <person name="Parkhill J."/>
            <person name="Rea M.C."/>
            <person name="O'Sullivan O."/>
            <person name="Ritari J."/>
            <person name="Douillard F.P."/>
            <person name="Paul Ross R."/>
            <person name="Yang R."/>
            <person name="Briner A.E."/>
            <person name="Felis G.E."/>
            <person name="de Vos W.M."/>
            <person name="Barrangou R."/>
            <person name="Klaenhammer T.R."/>
            <person name="Caufield P.W."/>
            <person name="Cui Y."/>
            <person name="Zhang H."/>
            <person name="O'Toole P.W."/>
        </authorList>
    </citation>
    <scope>NUCLEOTIDE SEQUENCE [LARGE SCALE GENOMIC DNA]</scope>
    <source>
        <strain evidence="3 4">DSM 20183</strain>
    </source>
</reference>
<keyword evidence="2" id="KW-0175">Coiled coil</keyword>
<proteinExistence type="inferred from homology"/>
<gene>
    <name evidence="3" type="ORF">FC72_GL001458</name>
</gene>
<sequence>MINIYDSANQLEEDLRKTPEVADLKLAFEAVKANDLAFKLFDKVQNKQFELQQKQMAGQEITDEDVEAMRQLTDQLQNYTEIQNLMEKEQKMNSMMEELNKIISKPIAEIYQGDK</sequence>
<dbReference type="OrthoDB" id="9811402at2"/>
<dbReference type="HAMAP" id="MF_01526">
    <property type="entry name" value="UPF0342"/>
    <property type="match status" value="1"/>
</dbReference>
<evidence type="ECO:0000313" key="3">
    <source>
        <dbReference type="EMBL" id="KRK63551.1"/>
    </source>
</evidence>
<feature type="coiled-coil region" evidence="2">
    <location>
        <begin position="69"/>
        <end position="105"/>
    </location>
</feature>
<dbReference type="SUPFAM" id="SSF158622">
    <property type="entry name" value="YheA/YmcA-like"/>
    <property type="match status" value="1"/>
</dbReference>
<dbReference type="InterPro" id="IPR010368">
    <property type="entry name" value="Com_YlbF"/>
</dbReference>